<dbReference type="AlphaFoldDB" id="A0A915SFJ5"/>
<keyword evidence="4" id="KW-0963">Cytoplasm</keyword>
<gene>
    <name evidence="4" type="primary">rpo7</name>
    <name evidence="4" type="synonym">rpoE</name>
    <name evidence="6" type="ORF">MJ1_0650</name>
</gene>
<sequence length="181" mass="20025">MFYEIQLNDVVRIPPSDIQEDVSEMIEKALINSYIGNVSKDYGIIVTIKSIDNISEGILISEDGGIYYRVKFTVISYIPMVSELVYGYISSVADFGVFVNIGPIDGLVHISQIMDDDISISGKEALVGKNTKKVLKVNDLVKARITSVSYKGLSTARVALTMKQPGLGKIEWLENKNKSKK</sequence>
<dbReference type="InterPro" id="IPR012340">
    <property type="entry name" value="NA-bd_OB-fold"/>
</dbReference>
<dbReference type="KEGG" id="naer:MJ1_0650"/>
<keyword evidence="2 4" id="KW-0240">DNA-directed RNA polymerase</keyword>
<dbReference type="SUPFAM" id="SSF50249">
    <property type="entry name" value="Nucleic acid-binding proteins"/>
    <property type="match status" value="1"/>
</dbReference>
<dbReference type="GO" id="GO:0003677">
    <property type="term" value="F:DNA binding"/>
    <property type="evidence" value="ECO:0007669"/>
    <property type="project" value="InterPro"/>
</dbReference>
<keyword evidence="7" id="KW-1185">Reference proteome</keyword>
<evidence type="ECO:0000256" key="3">
    <source>
        <dbReference type="ARBA" id="ARBA00023163"/>
    </source>
</evidence>
<protein>
    <recommendedName>
        <fullName evidence="4">DNA-directed RNA polymerase subunit Rpo7</fullName>
        <ecNumber evidence="4">2.7.7.6</ecNumber>
    </recommendedName>
    <alternativeName>
        <fullName evidence="4">DNA-directed RNA polymerase subunit E</fullName>
    </alternativeName>
</protein>
<accession>A0A915SFJ5</accession>
<comment type="function">
    <text evidence="4">DNA-dependent RNA polymerase (RNAP) catalyzes the transcription of DNA into RNA using the four ribonucleoside triphosphates as substrates.</text>
</comment>
<dbReference type="EMBL" id="AP019769">
    <property type="protein sequence ID" value="BBL45795.1"/>
    <property type="molecule type" value="Genomic_DNA"/>
</dbReference>
<dbReference type="InterPro" id="IPR046399">
    <property type="entry name" value="RNApol_Rpo7"/>
</dbReference>
<feature type="domain" description="S1 motif" evidence="5">
    <location>
        <begin position="82"/>
        <end position="163"/>
    </location>
</feature>
<comment type="similarity">
    <text evidence="1 4">Belongs to the eukaryotic RPB7/RPC8 RNA polymerase subunit family.</text>
</comment>
<evidence type="ECO:0000256" key="1">
    <source>
        <dbReference type="ARBA" id="ARBA00009307"/>
    </source>
</evidence>
<evidence type="ECO:0000313" key="6">
    <source>
        <dbReference type="EMBL" id="BBL45795.1"/>
    </source>
</evidence>
<dbReference type="GeneID" id="74568593"/>
<evidence type="ECO:0000256" key="4">
    <source>
        <dbReference type="HAMAP-Rule" id="MF_00865"/>
    </source>
</evidence>
<dbReference type="GO" id="GO:0006352">
    <property type="term" value="P:DNA-templated transcription initiation"/>
    <property type="evidence" value="ECO:0007669"/>
    <property type="project" value="InterPro"/>
</dbReference>
<dbReference type="EC" id="2.7.7.6" evidence="4"/>
<dbReference type="InterPro" id="IPR036898">
    <property type="entry name" value="RNA_pol_Rpb7-like_N_sf"/>
</dbReference>
<dbReference type="InterPro" id="IPR005576">
    <property type="entry name" value="Rpb7-like_N"/>
</dbReference>
<evidence type="ECO:0000259" key="5">
    <source>
        <dbReference type="PROSITE" id="PS50126"/>
    </source>
</evidence>
<dbReference type="NCBIfam" id="NF006333">
    <property type="entry name" value="PRK08563.1"/>
    <property type="match status" value="1"/>
</dbReference>
<dbReference type="PROSITE" id="PS50126">
    <property type="entry name" value="S1"/>
    <property type="match status" value="1"/>
</dbReference>
<dbReference type="Proteomes" id="UP001055553">
    <property type="component" value="Chromosome"/>
</dbReference>
<name>A0A915SFJ5_9ARCH</name>
<comment type="domain">
    <text evidence="4">Forms 2 domains with an elongated structure; Rpo4 packs into the hinge region between the 2 domains.</text>
</comment>
<dbReference type="Pfam" id="PF00575">
    <property type="entry name" value="S1"/>
    <property type="match status" value="1"/>
</dbReference>
<proteinExistence type="inferred from homology"/>
<keyword evidence="4" id="KW-0808">Transferase</keyword>
<evidence type="ECO:0000313" key="7">
    <source>
        <dbReference type="Proteomes" id="UP001055553"/>
    </source>
</evidence>
<dbReference type="RefSeq" id="WP_258393106.1">
    <property type="nucleotide sequence ID" value="NZ_AP019769.1"/>
</dbReference>
<comment type="subunit">
    <text evidence="4">Part of the RNA polymerase complex. Forms a stalk with Rpo4 that extends from the main structure.</text>
</comment>
<dbReference type="InterPro" id="IPR045113">
    <property type="entry name" value="Rpb7-like"/>
</dbReference>
<dbReference type="NCBIfam" id="TIGR00448">
    <property type="entry name" value="rpoE"/>
    <property type="match status" value="1"/>
</dbReference>
<dbReference type="Gene3D" id="3.30.1490.120">
    <property type="entry name" value="RNA polymerase Rpb7-like, N-terminal domain"/>
    <property type="match status" value="1"/>
</dbReference>
<dbReference type="HAMAP" id="MF_00865">
    <property type="entry name" value="RNApol_arch_Rpo7"/>
    <property type="match status" value="1"/>
</dbReference>
<dbReference type="Pfam" id="PF03876">
    <property type="entry name" value="SHS2_Rpb7-N"/>
    <property type="match status" value="1"/>
</dbReference>
<dbReference type="PANTHER" id="PTHR12709:SF4">
    <property type="entry name" value="DNA-DIRECTED RNA POLYMERASE II SUBUNIT RPB7"/>
    <property type="match status" value="1"/>
</dbReference>
<dbReference type="SUPFAM" id="SSF88798">
    <property type="entry name" value="N-terminal, heterodimerisation domain of RBP7 (RpoE)"/>
    <property type="match status" value="1"/>
</dbReference>
<dbReference type="GO" id="GO:0005737">
    <property type="term" value="C:cytoplasm"/>
    <property type="evidence" value="ECO:0007669"/>
    <property type="project" value="UniProtKB-SubCell"/>
</dbReference>
<evidence type="ECO:0000256" key="2">
    <source>
        <dbReference type="ARBA" id="ARBA00022478"/>
    </source>
</evidence>
<dbReference type="Gene3D" id="2.40.50.140">
    <property type="entry name" value="Nucleic acid-binding proteins"/>
    <property type="match status" value="1"/>
</dbReference>
<reference evidence="7" key="1">
    <citation type="journal article" date="2022" name="Int. J. Syst. Evol. Microbiol.">
        <title>Nanobdella aerobiophila gen. nov., sp. nov., a thermoacidophilic, obligate ectosymbiotic archaeon, and proposal of Nanobdellaceae fam. nov., Nanobdellales ord. nov. and Nanobdellia class. nov.</title>
        <authorList>
            <person name="Kato S."/>
            <person name="Ogasawara A."/>
            <person name="Itoh T."/>
            <person name="Sakai H.D."/>
            <person name="Shimizu M."/>
            <person name="Yuki M."/>
            <person name="Kaneko M."/>
            <person name="Takashina T."/>
            <person name="Ohkuma M."/>
        </authorList>
    </citation>
    <scope>NUCLEOTIDE SEQUENCE [LARGE SCALE GENOMIC DNA]</scope>
    <source>
        <strain evidence="7">MJ1</strain>
    </source>
</reference>
<dbReference type="GO" id="GO:0000428">
    <property type="term" value="C:DNA-directed RNA polymerase complex"/>
    <property type="evidence" value="ECO:0007669"/>
    <property type="project" value="UniProtKB-KW"/>
</dbReference>
<dbReference type="GO" id="GO:0003899">
    <property type="term" value="F:DNA-directed RNA polymerase activity"/>
    <property type="evidence" value="ECO:0007669"/>
    <property type="project" value="UniProtKB-UniRule"/>
</dbReference>
<dbReference type="CDD" id="cd04460">
    <property type="entry name" value="S1_RpoE"/>
    <property type="match status" value="1"/>
</dbReference>
<dbReference type="InterPro" id="IPR004519">
    <property type="entry name" value="RNAP_E/RPC8"/>
</dbReference>
<organism evidence="6 7">
    <name type="scientific">Nanobdella aerobiophila</name>
    <dbReference type="NCBI Taxonomy" id="2586965"/>
    <lineage>
        <taxon>Archaea</taxon>
        <taxon>Nanobdellota</taxon>
        <taxon>Nanobdellia</taxon>
        <taxon>Nanobdellales</taxon>
        <taxon>Nanobdellaceae</taxon>
        <taxon>Nanobdella</taxon>
    </lineage>
</organism>
<dbReference type="SMART" id="SM00316">
    <property type="entry name" value="S1"/>
    <property type="match status" value="1"/>
</dbReference>
<dbReference type="InterPro" id="IPR003029">
    <property type="entry name" value="S1_domain"/>
</dbReference>
<keyword evidence="4" id="KW-0548">Nucleotidyltransferase</keyword>
<dbReference type="PANTHER" id="PTHR12709">
    <property type="entry name" value="DNA-DIRECTED RNA POLYMERASE II, III"/>
    <property type="match status" value="1"/>
</dbReference>
<comment type="subcellular location">
    <subcellularLocation>
        <location evidence="4">Cytoplasm</location>
    </subcellularLocation>
</comment>
<keyword evidence="3 4" id="KW-0804">Transcription</keyword>
<comment type="catalytic activity">
    <reaction evidence="4">
        <text>RNA(n) + a ribonucleoside 5'-triphosphate = RNA(n+1) + diphosphate</text>
        <dbReference type="Rhea" id="RHEA:21248"/>
        <dbReference type="Rhea" id="RHEA-COMP:14527"/>
        <dbReference type="Rhea" id="RHEA-COMP:17342"/>
        <dbReference type="ChEBI" id="CHEBI:33019"/>
        <dbReference type="ChEBI" id="CHEBI:61557"/>
        <dbReference type="ChEBI" id="CHEBI:140395"/>
        <dbReference type="EC" id="2.7.7.6"/>
    </reaction>
</comment>